<organism evidence="1 2">
    <name type="scientific">Desulfobacula phenolica</name>
    <dbReference type="NCBI Taxonomy" id="90732"/>
    <lineage>
        <taxon>Bacteria</taxon>
        <taxon>Pseudomonadati</taxon>
        <taxon>Thermodesulfobacteriota</taxon>
        <taxon>Desulfobacteria</taxon>
        <taxon>Desulfobacterales</taxon>
        <taxon>Desulfobacteraceae</taxon>
        <taxon>Desulfobacula</taxon>
    </lineage>
</organism>
<dbReference type="Gene3D" id="3.40.50.12110">
    <property type="match status" value="1"/>
</dbReference>
<dbReference type="GO" id="GO:1904047">
    <property type="term" value="F:S-adenosyl-L-methionine binding"/>
    <property type="evidence" value="ECO:0007669"/>
    <property type="project" value="TreeGrafter"/>
</dbReference>
<keyword evidence="1" id="KW-0456">Lyase</keyword>
<evidence type="ECO:0000313" key="1">
    <source>
        <dbReference type="EMBL" id="SDU62959.1"/>
    </source>
</evidence>
<dbReference type="GO" id="GO:0003913">
    <property type="term" value="F:DNA photolyase activity"/>
    <property type="evidence" value="ECO:0007669"/>
    <property type="project" value="TreeGrafter"/>
</dbReference>
<dbReference type="PANTHER" id="PTHR37822">
    <property type="entry name" value="SPORE PHOTOPRODUCT LYASE-RELATED"/>
    <property type="match status" value="1"/>
</dbReference>
<dbReference type="EMBL" id="FNLL01000019">
    <property type="protein sequence ID" value="SDU62959.1"/>
    <property type="molecule type" value="Genomic_DNA"/>
</dbReference>
<dbReference type="GO" id="GO:0042601">
    <property type="term" value="C:endospore-forming forespore"/>
    <property type="evidence" value="ECO:0007669"/>
    <property type="project" value="TreeGrafter"/>
</dbReference>
<accession>A0A1H2K2R4</accession>
<gene>
    <name evidence="1" type="ORF">SAMN04487931_11934</name>
</gene>
<proteinExistence type="predicted"/>
<evidence type="ECO:0000313" key="2">
    <source>
        <dbReference type="Proteomes" id="UP000199608"/>
    </source>
</evidence>
<dbReference type="AlphaFoldDB" id="A0A1H2K2R4"/>
<dbReference type="Proteomes" id="UP000199608">
    <property type="component" value="Unassembled WGS sequence"/>
</dbReference>
<dbReference type="InterPro" id="IPR049539">
    <property type="entry name" value="SPL"/>
</dbReference>
<dbReference type="RefSeq" id="WP_092238278.1">
    <property type="nucleotide sequence ID" value="NZ_FNLL01000019.1"/>
</dbReference>
<dbReference type="PANTHER" id="PTHR37822:SF2">
    <property type="entry name" value="SPORE PHOTOPRODUCT LYASE"/>
    <property type="match status" value="1"/>
</dbReference>
<name>A0A1H2K2R4_9BACT</name>
<dbReference type="Gene3D" id="3.80.30.30">
    <property type="match status" value="1"/>
</dbReference>
<keyword evidence="2" id="KW-1185">Reference proteome</keyword>
<dbReference type="GO" id="GO:0051539">
    <property type="term" value="F:4 iron, 4 sulfur cluster binding"/>
    <property type="evidence" value="ECO:0007669"/>
    <property type="project" value="TreeGrafter"/>
</dbReference>
<sequence>MKIDTLFIDKTIPLDMELDYLMSQINADPQWVDDSKTVYDFINEADDPVLKAKSTLYVTKNKGAVVKECPGTSYYTCCDYTILHTGTFCTMDCSYCILQAYFHPPVLQYFAGLETLDHALEKTFHQNKIFRIGTGEYTDSLIWEKVSLVPKFLVEKFARQNNCLLELKTKTVNIDSLLPLDHNGKTVLAWSLNTPDIISSEEKGTASLKARFEAARQAESKGYRLAFHFDPLVIYPGCEIEYKKVIQQIFEYVSSQSIVWISIGTFRFMPKLKQVIETRFKQSTICYGEFILGLDNKMRYFKPLRIKLYKEIISCIKEYAPDLLVYFCMEDEEVWEKCMGFFPAKEGELGHMLDKSAVSHCDLNYNLL</sequence>
<protein>
    <submittedName>
        <fullName evidence="1">Spore photoproduct lyase</fullName>
    </submittedName>
</protein>
<dbReference type="Pfam" id="PF20903">
    <property type="entry name" value="SPL"/>
    <property type="match status" value="1"/>
</dbReference>
<reference evidence="2" key="1">
    <citation type="submission" date="2016-10" db="EMBL/GenBank/DDBJ databases">
        <authorList>
            <person name="Varghese N."/>
            <person name="Submissions S."/>
        </authorList>
    </citation>
    <scope>NUCLEOTIDE SEQUENCE [LARGE SCALE GENOMIC DNA]</scope>
    <source>
        <strain evidence="2">DSM 3384</strain>
    </source>
</reference>